<gene>
    <name evidence="2" type="ORF">SAMN06273572_102436</name>
</gene>
<reference evidence="3" key="1">
    <citation type="submission" date="2017-09" db="EMBL/GenBank/DDBJ databases">
        <authorList>
            <person name="Varghese N."/>
            <person name="Submissions S."/>
        </authorList>
    </citation>
    <scope>NUCLEOTIDE SEQUENCE [LARGE SCALE GENOMIC DNA]</scope>
    <source>
        <strain evidence="3">C7</strain>
    </source>
</reference>
<feature type="transmembrane region" description="Helical" evidence="1">
    <location>
        <begin position="36"/>
        <end position="55"/>
    </location>
</feature>
<keyword evidence="1" id="KW-0472">Membrane</keyword>
<dbReference type="EMBL" id="OCTN01000002">
    <property type="protein sequence ID" value="SOH93758.1"/>
    <property type="molecule type" value="Genomic_DNA"/>
</dbReference>
<accession>A0A2C9CRC5</accession>
<protein>
    <submittedName>
        <fullName evidence="2">Uncharacterized protein</fullName>
    </submittedName>
</protein>
<name>A0A2C9CRC5_9RHOB</name>
<evidence type="ECO:0000256" key="1">
    <source>
        <dbReference type="SAM" id="Phobius"/>
    </source>
</evidence>
<keyword evidence="1" id="KW-0812">Transmembrane</keyword>
<dbReference type="RefSeq" id="WP_097929314.1">
    <property type="nucleotide sequence ID" value="NZ_OCTN01000002.1"/>
</dbReference>
<evidence type="ECO:0000313" key="2">
    <source>
        <dbReference type="EMBL" id="SOH93758.1"/>
    </source>
</evidence>
<keyword evidence="1" id="KW-1133">Transmembrane helix</keyword>
<evidence type="ECO:0000313" key="3">
    <source>
        <dbReference type="Proteomes" id="UP000220034"/>
    </source>
</evidence>
<dbReference type="Proteomes" id="UP000220034">
    <property type="component" value="Unassembled WGS sequence"/>
</dbReference>
<proteinExistence type="predicted"/>
<keyword evidence="3" id="KW-1185">Reference proteome</keyword>
<dbReference type="OrthoDB" id="7875193at2"/>
<sequence>MLANGSAALLCALILFSMFAINVALGATGIGALIDDLGEMLMLLASTLFFVVGVLQREARAKTTQR</sequence>
<organism evidence="2 3">
    <name type="scientific">Pontivivens marinum</name>
    <dbReference type="NCBI Taxonomy" id="1690039"/>
    <lineage>
        <taxon>Bacteria</taxon>
        <taxon>Pseudomonadati</taxon>
        <taxon>Pseudomonadota</taxon>
        <taxon>Alphaproteobacteria</taxon>
        <taxon>Rhodobacterales</taxon>
        <taxon>Paracoccaceae</taxon>
        <taxon>Pontivivens</taxon>
    </lineage>
</organism>
<dbReference type="AlphaFoldDB" id="A0A2C9CRC5"/>